<reference evidence="1 2" key="1">
    <citation type="submission" date="2010-03" db="EMBL/GenBank/DDBJ databases">
        <title>The genome sequence of Roseburia intestinalis XB6B4.</title>
        <authorList>
            <consortium name="metaHIT consortium -- http://www.metahit.eu/"/>
            <person name="Pajon A."/>
            <person name="Turner K."/>
            <person name="Parkhill J."/>
            <person name="Bernalier A."/>
        </authorList>
    </citation>
    <scope>NUCLEOTIDE SEQUENCE [LARGE SCALE GENOMIC DNA]</scope>
    <source>
        <strain evidence="1 2">XB6B4</strain>
    </source>
</reference>
<dbReference type="EMBL" id="FP929050">
    <property type="protein sequence ID" value="CBL11997.1"/>
    <property type="molecule type" value="Genomic_DNA"/>
</dbReference>
<dbReference type="Proteomes" id="UP000008953">
    <property type="component" value="Chromosome"/>
</dbReference>
<reference evidence="1 2" key="2">
    <citation type="submission" date="2010-03" db="EMBL/GenBank/DDBJ databases">
        <authorList>
            <person name="Pajon A."/>
        </authorList>
    </citation>
    <scope>NUCLEOTIDE SEQUENCE [LARGE SCALE GENOMIC DNA]</scope>
    <source>
        <strain evidence="1 2">XB6B4</strain>
    </source>
</reference>
<dbReference type="KEGG" id="rix:RO1_13680"/>
<name>D4KXA7_9FIRM</name>
<dbReference type="AlphaFoldDB" id="D4KXA7"/>
<evidence type="ECO:0000313" key="2">
    <source>
        <dbReference type="Proteomes" id="UP000008953"/>
    </source>
</evidence>
<gene>
    <name evidence="1" type="ORF">RO1_13680</name>
</gene>
<protein>
    <submittedName>
        <fullName evidence="1">Uncharacterized protein</fullName>
    </submittedName>
</protein>
<sequence length="34" mass="3991">MQIRSFGFFVSVENPDTKKLPYQIGYDSFFSVQN</sequence>
<proteinExistence type="predicted"/>
<organism evidence="1 2">
    <name type="scientific">Roseburia intestinalis XB6B4</name>
    <dbReference type="NCBI Taxonomy" id="718255"/>
    <lineage>
        <taxon>Bacteria</taxon>
        <taxon>Bacillati</taxon>
        <taxon>Bacillota</taxon>
        <taxon>Clostridia</taxon>
        <taxon>Lachnospirales</taxon>
        <taxon>Lachnospiraceae</taxon>
        <taxon>Roseburia</taxon>
    </lineage>
</organism>
<dbReference type="HOGENOM" id="CLU_3375700_0_0_9"/>
<accession>D4KXA7</accession>
<evidence type="ECO:0000313" key="1">
    <source>
        <dbReference type="EMBL" id="CBL11997.1"/>
    </source>
</evidence>